<dbReference type="PANTHER" id="PTHR43872:SF1">
    <property type="entry name" value="MONOOXYGENASE, PUTATIVE (AFU_ORTHOLOGUE AFUA_8G02570)-RELATED"/>
    <property type="match status" value="1"/>
</dbReference>
<dbReference type="OrthoDB" id="66881at2759"/>
<comment type="cofactor">
    <cofactor evidence="1">
        <name>FAD</name>
        <dbReference type="ChEBI" id="CHEBI:57692"/>
    </cofactor>
</comment>
<dbReference type="SUPFAM" id="SSF51905">
    <property type="entry name" value="FAD/NAD(P)-binding domain"/>
    <property type="match status" value="2"/>
</dbReference>
<accession>A0A9P4R3V8</accession>
<dbReference type="FunFam" id="3.50.50.60:FF:000228">
    <property type="entry name" value="FAD-containing monooxygenase EthA"/>
    <property type="match status" value="1"/>
</dbReference>
<evidence type="ECO:0000256" key="2">
    <source>
        <dbReference type="ARBA" id="ARBA00022630"/>
    </source>
</evidence>
<dbReference type="GO" id="GO:0004499">
    <property type="term" value="F:N,N-dimethylaniline monooxygenase activity"/>
    <property type="evidence" value="ECO:0007669"/>
    <property type="project" value="InterPro"/>
</dbReference>
<dbReference type="EMBL" id="ML996126">
    <property type="protein sequence ID" value="KAF2736312.1"/>
    <property type="molecule type" value="Genomic_DNA"/>
</dbReference>
<evidence type="ECO:0000256" key="1">
    <source>
        <dbReference type="ARBA" id="ARBA00001974"/>
    </source>
</evidence>
<proteinExistence type="predicted"/>
<keyword evidence="4" id="KW-0521">NADP</keyword>
<gene>
    <name evidence="7" type="ORF">EJ04DRAFT_542545</name>
</gene>
<comment type="caution">
    <text evidence="7">The sequence shown here is derived from an EMBL/GenBank/DDBJ whole genome shotgun (WGS) entry which is preliminary data.</text>
</comment>
<evidence type="ECO:0000256" key="4">
    <source>
        <dbReference type="ARBA" id="ARBA00022857"/>
    </source>
</evidence>
<dbReference type="PANTHER" id="PTHR43872">
    <property type="entry name" value="MONOOXYGENASE, PUTATIVE (AFU_ORTHOLOGUE AFUA_8G02570)-RELATED"/>
    <property type="match status" value="1"/>
</dbReference>
<keyword evidence="8" id="KW-1185">Reference proteome</keyword>
<evidence type="ECO:0000313" key="7">
    <source>
        <dbReference type="EMBL" id="KAF2736312.1"/>
    </source>
</evidence>
<protein>
    <submittedName>
        <fullName evidence="7">FAD dependent oxidoreductase</fullName>
    </submittedName>
</protein>
<dbReference type="InterPro" id="IPR020946">
    <property type="entry name" value="Flavin_mOase-like"/>
</dbReference>
<evidence type="ECO:0000313" key="8">
    <source>
        <dbReference type="Proteomes" id="UP000799444"/>
    </source>
</evidence>
<keyword evidence="5" id="KW-0560">Oxidoreductase</keyword>
<keyword evidence="2" id="KW-0285">Flavoprotein</keyword>
<keyword evidence="3" id="KW-0274">FAD</keyword>
<evidence type="ECO:0000256" key="5">
    <source>
        <dbReference type="ARBA" id="ARBA00023002"/>
    </source>
</evidence>
<dbReference type="Pfam" id="PF00743">
    <property type="entry name" value="FMO-like"/>
    <property type="match status" value="1"/>
</dbReference>
<name>A0A9P4R3V8_9PLEO</name>
<sequence>MTSKVFDILVIGAGISGVNAGYRIQTSLPDSTYTILEGRHELGGTWSLFKYPGIRSDSDLHTFGFPFNPWQKPNPIATGASIAEYLKETTQKFVIDEKIQYKHKVVSADWSSDQQRWRVDVDNEDQPKVYYAKFIIMGTGHYNYDKPLQAVIPGLDKFQGTRVHPQFWPEDLDYAGKKVVVIGSGATTITILPAMVDGDVGQITMLQRSPSYVMNMPQKKPGELDWWERLLPRWISLRITRIQFIGIPWLFFLFCRAFPNAARNLLRKEAKAQLPKDFPMDPHFQPGYNPWDQRLCLCPDSDFFKCFESGRARIVTDTIKSVVGDGIELTSGEKLDADIIVTATGLNVQICGNIALSVDKAPIDKAPVDIPSKFVWRTAMLWTLGSDSASRLLCRLVAFMRDSKYTSATPRISEQAMHNPKPVLDLKSTYVKYGAKALPRAGSGGAWAPRSNYLRDSWLANRADLREGVEFGSVST</sequence>
<dbReference type="Proteomes" id="UP000799444">
    <property type="component" value="Unassembled WGS sequence"/>
</dbReference>
<evidence type="ECO:0000256" key="3">
    <source>
        <dbReference type="ARBA" id="ARBA00022827"/>
    </source>
</evidence>
<reference evidence="7" key="1">
    <citation type="journal article" date="2020" name="Stud. Mycol.">
        <title>101 Dothideomycetes genomes: a test case for predicting lifestyles and emergence of pathogens.</title>
        <authorList>
            <person name="Haridas S."/>
            <person name="Albert R."/>
            <person name="Binder M."/>
            <person name="Bloem J."/>
            <person name="Labutti K."/>
            <person name="Salamov A."/>
            <person name="Andreopoulos B."/>
            <person name="Baker S."/>
            <person name="Barry K."/>
            <person name="Bills G."/>
            <person name="Bluhm B."/>
            <person name="Cannon C."/>
            <person name="Castanera R."/>
            <person name="Culley D."/>
            <person name="Daum C."/>
            <person name="Ezra D."/>
            <person name="Gonzalez J."/>
            <person name="Henrissat B."/>
            <person name="Kuo A."/>
            <person name="Liang C."/>
            <person name="Lipzen A."/>
            <person name="Lutzoni F."/>
            <person name="Magnuson J."/>
            <person name="Mondo S."/>
            <person name="Nolan M."/>
            <person name="Ohm R."/>
            <person name="Pangilinan J."/>
            <person name="Park H.-J."/>
            <person name="Ramirez L."/>
            <person name="Alfaro M."/>
            <person name="Sun H."/>
            <person name="Tritt A."/>
            <person name="Yoshinaga Y."/>
            <person name="Zwiers L.-H."/>
            <person name="Turgeon B."/>
            <person name="Goodwin S."/>
            <person name="Spatafora J."/>
            <person name="Crous P."/>
            <person name="Grigoriev I."/>
        </authorList>
    </citation>
    <scope>NUCLEOTIDE SEQUENCE</scope>
    <source>
        <strain evidence="7">CBS 125425</strain>
    </source>
</reference>
<dbReference type="GO" id="GO:0050661">
    <property type="term" value="F:NADP binding"/>
    <property type="evidence" value="ECO:0007669"/>
    <property type="project" value="InterPro"/>
</dbReference>
<dbReference type="InterPro" id="IPR036188">
    <property type="entry name" value="FAD/NAD-bd_sf"/>
</dbReference>
<dbReference type="InterPro" id="IPR051820">
    <property type="entry name" value="FAD-binding_MO"/>
</dbReference>
<organism evidence="7 8">
    <name type="scientific">Polyplosphaeria fusca</name>
    <dbReference type="NCBI Taxonomy" id="682080"/>
    <lineage>
        <taxon>Eukaryota</taxon>
        <taxon>Fungi</taxon>
        <taxon>Dikarya</taxon>
        <taxon>Ascomycota</taxon>
        <taxon>Pezizomycotina</taxon>
        <taxon>Dothideomycetes</taxon>
        <taxon>Pleosporomycetidae</taxon>
        <taxon>Pleosporales</taxon>
        <taxon>Tetraplosphaeriaceae</taxon>
        <taxon>Polyplosphaeria</taxon>
    </lineage>
</organism>
<keyword evidence="6" id="KW-0503">Monooxygenase</keyword>
<dbReference type="AlphaFoldDB" id="A0A9P4R3V8"/>
<dbReference type="GO" id="GO:0050660">
    <property type="term" value="F:flavin adenine dinucleotide binding"/>
    <property type="evidence" value="ECO:0007669"/>
    <property type="project" value="InterPro"/>
</dbReference>
<evidence type="ECO:0000256" key="6">
    <source>
        <dbReference type="ARBA" id="ARBA00023033"/>
    </source>
</evidence>
<dbReference type="Gene3D" id="3.50.50.60">
    <property type="entry name" value="FAD/NAD(P)-binding domain"/>
    <property type="match status" value="2"/>
</dbReference>